<comment type="caution">
    <text evidence="10">The sequence shown here is derived from an EMBL/GenBank/DDBJ whole genome shotgun (WGS) entry which is preliminary data.</text>
</comment>
<feature type="domain" description="Tyrosinase copper-binding" evidence="9">
    <location>
        <begin position="389"/>
        <end position="400"/>
    </location>
</feature>
<reference evidence="10" key="1">
    <citation type="submission" date="2020-07" db="EMBL/GenBank/DDBJ databases">
        <title>Genome sequence and genetic diversity analysis of an under-domesticated orphan crop, white fonio (Digitaria exilis).</title>
        <authorList>
            <person name="Bennetzen J.L."/>
            <person name="Chen S."/>
            <person name="Ma X."/>
            <person name="Wang X."/>
            <person name="Yssel A.E.J."/>
            <person name="Chaluvadi S.R."/>
            <person name="Johnson M."/>
            <person name="Gangashetty P."/>
            <person name="Hamidou F."/>
            <person name="Sanogo M.D."/>
            <person name="Zwaenepoel A."/>
            <person name="Wallace J."/>
            <person name="Van De Peer Y."/>
            <person name="Van Deynze A."/>
        </authorList>
    </citation>
    <scope>NUCLEOTIDE SEQUENCE</scope>
    <source>
        <tissue evidence="10">Leaves</tissue>
    </source>
</reference>
<dbReference type="Pfam" id="PF12142">
    <property type="entry name" value="PPO1_DWL"/>
    <property type="match status" value="1"/>
</dbReference>
<keyword evidence="3" id="KW-0479">Metal-binding</keyword>
<keyword evidence="11" id="KW-1185">Reference proteome</keyword>
<keyword evidence="7" id="KW-1015">Disulfide bond</keyword>
<evidence type="ECO:0000259" key="9">
    <source>
        <dbReference type="PROSITE" id="PS00498"/>
    </source>
</evidence>
<evidence type="ECO:0000256" key="3">
    <source>
        <dbReference type="ARBA" id="ARBA00022723"/>
    </source>
</evidence>
<dbReference type="Gene3D" id="1.10.1280.10">
    <property type="entry name" value="Di-copper center containing domain from catechol oxidase"/>
    <property type="match status" value="1"/>
</dbReference>
<protein>
    <recommendedName>
        <fullName evidence="9">Tyrosinase copper-binding domain-containing protein</fullName>
    </recommendedName>
</protein>
<dbReference type="InterPro" id="IPR022739">
    <property type="entry name" value="Polyphenol_oxidase_cen"/>
</dbReference>
<evidence type="ECO:0000256" key="5">
    <source>
        <dbReference type="ARBA" id="ARBA00023002"/>
    </source>
</evidence>
<comment type="cofactor">
    <cofactor evidence="1">
        <name>Cu(2+)</name>
        <dbReference type="ChEBI" id="CHEBI:29036"/>
    </cofactor>
</comment>
<dbReference type="PRINTS" id="PR00092">
    <property type="entry name" value="TYROSINASE"/>
</dbReference>
<keyword evidence="6" id="KW-0186">Copper</keyword>
<dbReference type="InterPro" id="IPR013788">
    <property type="entry name" value="Hemocyanin/hexamerin"/>
</dbReference>
<dbReference type="GO" id="GO:0004097">
    <property type="term" value="F:catechol oxidase activity"/>
    <property type="evidence" value="ECO:0007669"/>
    <property type="project" value="InterPro"/>
</dbReference>
<dbReference type="Pfam" id="PF12143">
    <property type="entry name" value="PPO1_KFDV"/>
    <property type="match status" value="1"/>
</dbReference>
<feature type="compositionally biased region" description="Polar residues" evidence="8">
    <location>
        <begin position="23"/>
        <end position="35"/>
    </location>
</feature>
<keyword evidence="5" id="KW-0560">Oxidoreductase</keyword>
<dbReference type="Gramene" id="Dexi6A01G0006500.1">
    <property type="protein sequence ID" value="Dexi6A01G0006500.1:cds"/>
    <property type="gene ID" value="Dexi6A01G0006500"/>
</dbReference>
<dbReference type="InterPro" id="IPR050316">
    <property type="entry name" value="Tyrosinase/Hemocyanin"/>
</dbReference>
<dbReference type="GO" id="GO:0046872">
    <property type="term" value="F:metal ion binding"/>
    <property type="evidence" value="ECO:0007669"/>
    <property type="project" value="UniProtKB-KW"/>
</dbReference>
<dbReference type="PANTHER" id="PTHR11474:SF117">
    <property type="entry name" value="POLYPHENOL OXIDASE CHLOROPLASTIC"/>
    <property type="match status" value="1"/>
</dbReference>
<proteinExistence type="inferred from homology"/>
<dbReference type="OrthoDB" id="6132182at2759"/>
<evidence type="ECO:0000256" key="1">
    <source>
        <dbReference type="ARBA" id="ARBA00001973"/>
    </source>
</evidence>
<accession>A0A835AMR0</accession>
<dbReference type="PANTHER" id="PTHR11474">
    <property type="entry name" value="TYROSINASE FAMILY MEMBER"/>
    <property type="match status" value="1"/>
</dbReference>
<keyword evidence="4" id="KW-0883">Thioether bond</keyword>
<feature type="compositionally biased region" description="Low complexity" evidence="8">
    <location>
        <begin position="8"/>
        <end position="21"/>
    </location>
</feature>
<evidence type="ECO:0000256" key="6">
    <source>
        <dbReference type="ARBA" id="ARBA00023008"/>
    </source>
</evidence>
<dbReference type="Proteomes" id="UP000636709">
    <property type="component" value="Unassembled WGS sequence"/>
</dbReference>
<dbReference type="InterPro" id="IPR022740">
    <property type="entry name" value="Polyphenol_oxidase_C"/>
</dbReference>
<dbReference type="PROSITE" id="PS00210">
    <property type="entry name" value="HEMOCYANIN_2"/>
    <property type="match status" value="1"/>
</dbReference>
<dbReference type="Pfam" id="PF00264">
    <property type="entry name" value="Tyrosinase"/>
    <property type="match status" value="1"/>
</dbReference>
<evidence type="ECO:0000313" key="10">
    <source>
        <dbReference type="EMBL" id="KAF8662495.1"/>
    </source>
</evidence>
<dbReference type="EMBL" id="JACEFO010002380">
    <property type="protein sequence ID" value="KAF8662495.1"/>
    <property type="molecule type" value="Genomic_DNA"/>
</dbReference>
<dbReference type="AlphaFoldDB" id="A0A835AMR0"/>
<evidence type="ECO:0000256" key="7">
    <source>
        <dbReference type="ARBA" id="ARBA00023157"/>
    </source>
</evidence>
<dbReference type="InterPro" id="IPR002227">
    <property type="entry name" value="Tyrosinase_Cu-bd"/>
</dbReference>
<evidence type="ECO:0000256" key="4">
    <source>
        <dbReference type="ARBA" id="ARBA00022784"/>
    </source>
</evidence>
<gene>
    <name evidence="10" type="ORF">HU200_056085</name>
</gene>
<dbReference type="PROSITE" id="PS00498">
    <property type="entry name" value="TYROSINASE_2"/>
    <property type="match status" value="1"/>
</dbReference>
<comment type="similarity">
    <text evidence="2">Belongs to the tyrosinase family.</text>
</comment>
<organism evidence="10 11">
    <name type="scientific">Digitaria exilis</name>
    <dbReference type="NCBI Taxonomy" id="1010633"/>
    <lineage>
        <taxon>Eukaryota</taxon>
        <taxon>Viridiplantae</taxon>
        <taxon>Streptophyta</taxon>
        <taxon>Embryophyta</taxon>
        <taxon>Tracheophyta</taxon>
        <taxon>Spermatophyta</taxon>
        <taxon>Magnoliopsida</taxon>
        <taxon>Liliopsida</taxon>
        <taxon>Poales</taxon>
        <taxon>Poaceae</taxon>
        <taxon>PACMAD clade</taxon>
        <taxon>Panicoideae</taxon>
        <taxon>Panicodae</taxon>
        <taxon>Paniceae</taxon>
        <taxon>Anthephorinae</taxon>
        <taxon>Digitaria</taxon>
    </lineage>
</organism>
<evidence type="ECO:0000256" key="2">
    <source>
        <dbReference type="ARBA" id="ARBA00009928"/>
    </source>
</evidence>
<sequence>MASSCIRPLTTSTPPSACPPSNKKPTTNLARRHATSSCRATAAGDDDSRLLWLPRRDVLTGVAAGLTGYYPNLAAAALATTTMDSCPRGDKVNDKVVECTDPNKGFPCPPSPSSPTVDFSGHVTRVTRVRRPVHLLSLEYQEKYKEAVRKMKALPSCNPLSFTAQAAIHQAYCDGHYRYSPEKTNAPFDVHNSWIFAPWHRMYIYFYEKALGDLIGDDTFALPYWNWDSPAGMTIPAIFTNPGEDNTNPLYDRERNQDHLNKLVQLDRNDQSDPIPFNNNSKSSSNDAKYEAEVFRNLCLVYQQQIRLGKDARAFLGEKLCVEKVVQDTTNSQGTLESLAHTAMHIWTGRSGPPPGAACCSGDNDGFLDHAGAFSCKNDMGFLGTAGRDPIFYSHHANVDRMWHIWSTVQGNKGFDDDTWLDASFDFYDNYDKPQLVRVKFRDVLDTRNLGYTYDAESEKDLPWMKCELKSLVPRGGGGRRPPPSPEKNPVFPVTLRKNEVVEVAGVTVPAARRPARRQRLLVIEGIEYDPTAENKFDVAINVPRGDALKVGPQYTEYAGCFAVVPSSKEGGGTLKGKVALCIDDVLEDIGAAGASTVDVVIVPRTEANIKLNVGPMIKD</sequence>
<feature type="region of interest" description="Disordered" evidence="8">
    <location>
        <begin position="1"/>
        <end position="35"/>
    </location>
</feature>
<name>A0A835AMR0_9POAL</name>
<evidence type="ECO:0000256" key="8">
    <source>
        <dbReference type="SAM" id="MobiDB-lite"/>
    </source>
</evidence>
<evidence type="ECO:0000313" key="11">
    <source>
        <dbReference type="Proteomes" id="UP000636709"/>
    </source>
</evidence>
<dbReference type="InterPro" id="IPR008922">
    <property type="entry name" value="Di-copper_centre_dom_sf"/>
</dbReference>
<dbReference type="SUPFAM" id="SSF48056">
    <property type="entry name" value="Di-copper centre-containing domain"/>
    <property type="match status" value="1"/>
</dbReference>